<evidence type="ECO:0000256" key="1">
    <source>
        <dbReference type="ARBA" id="ARBA00022441"/>
    </source>
</evidence>
<evidence type="ECO:0000313" key="5">
    <source>
        <dbReference type="Proteomes" id="UP000494040"/>
    </source>
</evidence>
<keyword evidence="5" id="KW-1185">Reference proteome</keyword>
<dbReference type="Pfam" id="PF06588">
    <property type="entry name" value="Muskelin_N"/>
    <property type="match status" value="1"/>
</dbReference>
<dbReference type="Gene3D" id="2.60.120.260">
    <property type="entry name" value="Galactose-binding domain-like"/>
    <property type="match status" value="1"/>
</dbReference>
<accession>A0A8I6RYE2</accession>
<keyword evidence="1" id="KW-0880">Kelch repeat</keyword>
<sequence length="724" mass="84261">MDTANHSPLSFEIYDLPQQPPPFTNGSSSNQMWGSRLESNVTPKEILLKLSKHAIIKAITFGKTGKSHLCSLRRFKIYGGLTVCNMIELVEGSLNSEDKEEAFMLKHALGGNPFACRYIKIIPLQCWGTSPTLYYSICSFELTGVDQWDIVKHAMDCVRKYTDEQSIKLCMKYLRSMNFKETFRCLEQESKMKIEHPSLEMLFHLVNEGLYDEVEDFITRASNNGLFNNHLSTLVFYPSWVNMELTKPRPGMRGGHQMCVDIKSGHIYLHGGWDGYQDINDLWIFDIANKKWNMVSYDTRVEGGPGPRSCHKMCLDYERREIYVLGRYLDLQSRNTENLKADFYVYHIDKNRWRLISSDTQAEGGPQLIYDHQMCIDIHKRFLYIFGGRILTSDMEQESSVHDRNNSTKIETGNDNVLYSGMYCYDITNNVWTHLCKDVASQDPSPIPVIKSRIGHSMLFHPVTDKLYIFAGHRNKTYLNDFFSYNIVTKKFEYISDGCHKFCNNFPASGFTQRATIDPNLNEIYVLTGFSKERLDNSLQNTFWSYSINKDEWTCLYTSLKVATAYWHREQYIEPCPRFAHQLVYDSVNKLHFLFGGNPGILRLPRIRLDDLWRLSFNRPTNEEILAQLKLIIRKTKFQELIHVDKVQAIIFLQNEVSVLIKQENEVEIEKLPKLIESVFHDCKFDNENDCIHEIRINLFETLSSYFPEEMAQPRRNIGDGLVM</sequence>
<dbReference type="KEGG" id="clec:106668920"/>
<dbReference type="EnsemblMetazoa" id="XM_014398112.2">
    <property type="protein sequence ID" value="XP_014253598.1"/>
    <property type="gene ID" value="LOC106668920"/>
</dbReference>
<dbReference type="GO" id="GO:0005737">
    <property type="term" value="C:cytoplasm"/>
    <property type="evidence" value="ECO:0007669"/>
    <property type="project" value="TreeGrafter"/>
</dbReference>
<dbReference type="RefSeq" id="XP_014253598.1">
    <property type="nucleotide sequence ID" value="XM_014398112.2"/>
</dbReference>
<protein>
    <recommendedName>
        <fullName evidence="3">Muskelin N-terminal domain-containing protein</fullName>
    </recommendedName>
</protein>
<dbReference type="InterPro" id="IPR006652">
    <property type="entry name" value="Kelch_1"/>
</dbReference>
<dbReference type="AlphaFoldDB" id="A0A8I6RYE2"/>
<organism evidence="4 5">
    <name type="scientific">Cimex lectularius</name>
    <name type="common">Bed bug</name>
    <name type="synonym">Acanthia lectularia</name>
    <dbReference type="NCBI Taxonomy" id="79782"/>
    <lineage>
        <taxon>Eukaryota</taxon>
        <taxon>Metazoa</taxon>
        <taxon>Ecdysozoa</taxon>
        <taxon>Arthropoda</taxon>
        <taxon>Hexapoda</taxon>
        <taxon>Insecta</taxon>
        <taxon>Pterygota</taxon>
        <taxon>Neoptera</taxon>
        <taxon>Paraneoptera</taxon>
        <taxon>Hemiptera</taxon>
        <taxon>Heteroptera</taxon>
        <taxon>Panheteroptera</taxon>
        <taxon>Cimicomorpha</taxon>
        <taxon>Cimicidae</taxon>
        <taxon>Cimex</taxon>
    </lineage>
</organism>
<name>A0A8I6RYE2_CIMLE</name>
<dbReference type="InterPro" id="IPR010565">
    <property type="entry name" value="Muskelin_N"/>
</dbReference>
<dbReference type="Pfam" id="PF01344">
    <property type="entry name" value="Kelch_1"/>
    <property type="match status" value="1"/>
</dbReference>
<evidence type="ECO:0000259" key="3">
    <source>
        <dbReference type="Pfam" id="PF06588"/>
    </source>
</evidence>
<dbReference type="PANTHER" id="PTHR15526:SF5">
    <property type="entry name" value="MUSKELIN"/>
    <property type="match status" value="1"/>
</dbReference>
<dbReference type="InterPro" id="IPR006594">
    <property type="entry name" value="LisH"/>
</dbReference>
<dbReference type="OrthoDB" id="10052615at2759"/>
<dbReference type="OMA" id="NKQDYKH"/>
<dbReference type="Proteomes" id="UP000494040">
    <property type="component" value="Unassembled WGS sequence"/>
</dbReference>
<evidence type="ECO:0000256" key="2">
    <source>
        <dbReference type="ARBA" id="ARBA00022737"/>
    </source>
</evidence>
<dbReference type="InterPro" id="IPR015915">
    <property type="entry name" value="Kelch-typ_b-propeller"/>
</dbReference>
<feature type="domain" description="Muskelin N-terminal" evidence="3">
    <location>
        <begin position="30"/>
        <end position="197"/>
    </location>
</feature>
<evidence type="ECO:0000313" key="4">
    <source>
        <dbReference type="EnsemblMetazoa" id="XP_014253598.1"/>
    </source>
</evidence>
<dbReference type="GeneID" id="106668920"/>
<keyword evidence="2" id="KW-0677">Repeat</keyword>
<dbReference type="Gene3D" id="2.120.10.80">
    <property type="entry name" value="Kelch-type beta propeller"/>
    <property type="match status" value="2"/>
</dbReference>
<dbReference type="PANTHER" id="PTHR15526">
    <property type="entry name" value="MUSKELIN"/>
    <property type="match status" value="1"/>
</dbReference>
<dbReference type="PROSITE" id="PS50896">
    <property type="entry name" value="LISH"/>
    <property type="match status" value="1"/>
</dbReference>
<dbReference type="InterPro" id="IPR052456">
    <property type="entry name" value="CTLH_complex_component"/>
</dbReference>
<reference evidence="4" key="1">
    <citation type="submission" date="2022-01" db="UniProtKB">
        <authorList>
            <consortium name="EnsemblMetazoa"/>
        </authorList>
    </citation>
    <scope>IDENTIFICATION</scope>
</reference>
<dbReference type="SUPFAM" id="SSF117281">
    <property type="entry name" value="Kelch motif"/>
    <property type="match status" value="1"/>
</dbReference>
<dbReference type="Pfam" id="PF24681">
    <property type="entry name" value="Kelch_KLHDC2_KLHL20_DRC7"/>
    <property type="match status" value="1"/>
</dbReference>
<proteinExistence type="predicted"/>
<dbReference type="CTD" id="36386"/>